<proteinExistence type="predicted"/>
<dbReference type="CDD" id="cd17477">
    <property type="entry name" value="MFS_YcaD_like"/>
    <property type="match status" value="1"/>
</dbReference>
<dbReference type="RefSeq" id="WP_091640297.1">
    <property type="nucleotide sequence ID" value="NZ_FOEG01000001.1"/>
</dbReference>
<keyword evidence="3 4" id="KW-0472">Membrane</keyword>
<reference evidence="6 7" key="1">
    <citation type="submission" date="2016-10" db="EMBL/GenBank/DDBJ databases">
        <authorList>
            <person name="de Groot N.N."/>
        </authorList>
    </citation>
    <scope>NUCLEOTIDE SEQUENCE [LARGE SCALE GENOMIC DNA]</scope>
    <source>
        <strain evidence="6 7">CGMCC 1.6291</strain>
    </source>
</reference>
<sequence length="425" mass="44931">MMVPTLASLGALFVSVGILLLGGGLLGTLLSVRLGVEGYSASVIGLVMACYSVGFVLGTLVCDRIIQKVGHIRVFAALAAVAACSALVHGLHLDPVLWAVMRVVFGFSIAGLYMVAESWLNDRTPREVRGQVLGVYVVVSSLALGSGQFLLGVGDVSGHQLFSLAAMLLAAALIPVALARVPSPELRPTGRIGLRQLYWISPLATITAMGAGVTNGSFFALGPAFAVDVGFSSGEVGTFMGSAVLGGLFLQYLIGRLSDRYDRRRMIVVVALLVAGSSLTMVAMQGQPTWTVIPVAVVWGGTNFTMYALALALAHDFMEPDERVPASATLLLVHGIGMIIGPVALSQFMGFTGAHGLFFGLAVVTVLIALFGWYRDLVGESIEVETQERYTATPQAAHSTPYWAGLDPQGEDDQLEFEFEFADDE</sequence>
<feature type="transmembrane region" description="Helical" evidence="4">
    <location>
        <begin position="357"/>
        <end position="374"/>
    </location>
</feature>
<dbReference type="InterPro" id="IPR020846">
    <property type="entry name" value="MFS_dom"/>
</dbReference>
<protein>
    <submittedName>
        <fullName evidence="6">Predicted arabinose efflux permease, MFS family</fullName>
    </submittedName>
</protein>
<dbReference type="AlphaFoldDB" id="A0A1H8R3M9"/>
<evidence type="ECO:0000313" key="6">
    <source>
        <dbReference type="EMBL" id="SEO60513.1"/>
    </source>
</evidence>
<feature type="transmembrane region" description="Helical" evidence="4">
    <location>
        <begin position="132"/>
        <end position="153"/>
    </location>
</feature>
<keyword evidence="7" id="KW-1185">Reference proteome</keyword>
<dbReference type="STRING" id="406100.SAMN04488052_101942"/>
<dbReference type="PANTHER" id="PTHR23521:SF3">
    <property type="entry name" value="MFS TRANSPORTER"/>
    <property type="match status" value="1"/>
</dbReference>
<dbReference type="PROSITE" id="PS50850">
    <property type="entry name" value="MFS"/>
    <property type="match status" value="1"/>
</dbReference>
<feature type="transmembrane region" description="Helical" evidence="4">
    <location>
        <begin position="99"/>
        <end position="120"/>
    </location>
</feature>
<feature type="transmembrane region" description="Helical" evidence="4">
    <location>
        <begin position="236"/>
        <end position="254"/>
    </location>
</feature>
<dbReference type="EMBL" id="FOEG01000001">
    <property type="protein sequence ID" value="SEO60513.1"/>
    <property type="molecule type" value="Genomic_DNA"/>
</dbReference>
<feature type="transmembrane region" description="Helical" evidence="4">
    <location>
        <begin position="290"/>
        <end position="314"/>
    </location>
</feature>
<dbReference type="InterPro" id="IPR047200">
    <property type="entry name" value="MFS_YcaD-like"/>
</dbReference>
<feature type="transmembrane region" description="Helical" evidence="4">
    <location>
        <begin position="266"/>
        <end position="284"/>
    </location>
</feature>
<dbReference type="InterPro" id="IPR011701">
    <property type="entry name" value="MFS"/>
</dbReference>
<dbReference type="InterPro" id="IPR036259">
    <property type="entry name" value="MFS_trans_sf"/>
</dbReference>
<organism evidence="6 7">
    <name type="scientific">Aquisalimonas asiatica</name>
    <dbReference type="NCBI Taxonomy" id="406100"/>
    <lineage>
        <taxon>Bacteria</taxon>
        <taxon>Pseudomonadati</taxon>
        <taxon>Pseudomonadota</taxon>
        <taxon>Gammaproteobacteria</taxon>
        <taxon>Chromatiales</taxon>
        <taxon>Ectothiorhodospiraceae</taxon>
        <taxon>Aquisalimonas</taxon>
    </lineage>
</organism>
<dbReference type="GO" id="GO:0005886">
    <property type="term" value="C:plasma membrane"/>
    <property type="evidence" value="ECO:0007669"/>
    <property type="project" value="TreeGrafter"/>
</dbReference>
<evidence type="ECO:0000256" key="3">
    <source>
        <dbReference type="ARBA" id="ARBA00023136"/>
    </source>
</evidence>
<keyword evidence="2 4" id="KW-1133">Transmembrane helix</keyword>
<evidence type="ECO:0000256" key="1">
    <source>
        <dbReference type="ARBA" id="ARBA00022692"/>
    </source>
</evidence>
<feature type="transmembrane region" description="Helical" evidence="4">
    <location>
        <begin position="12"/>
        <end position="32"/>
    </location>
</feature>
<feature type="transmembrane region" description="Helical" evidence="4">
    <location>
        <begin position="159"/>
        <end position="178"/>
    </location>
</feature>
<feature type="transmembrane region" description="Helical" evidence="4">
    <location>
        <begin position="326"/>
        <end position="345"/>
    </location>
</feature>
<evidence type="ECO:0000256" key="4">
    <source>
        <dbReference type="SAM" id="Phobius"/>
    </source>
</evidence>
<evidence type="ECO:0000259" key="5">
    <source>
        <dbReference type="PROSITE" id="PS50850"/>
    </source>
</evidence>
<name>A0A1H8R3M9_9GAMM</name>
<accession>A0A1H8R3M9</accession>
<feature type="transmembrane region" description="Helical" evidence="4">
    <location>
        <begin position="38"/>
        <end position="62"/>
    </location>
</feature>
<feature type="domain" description="Major facilitator superfamily (MFS) profile" evidence="5">
    <location>
        <begin position="3"/>
        <end position="380"/>
    </location>
</feature>
<dbReference type="SUPFAM" id="SSF103473">
    <property type="entry name" value="MFS general substrate transporter"/>
    <property type="match status" value="1"/>
</dbReference>
<dbReference type="Proteomes" id="UP000199657">
    <property type="component" value="Unassembled WGS sequence"/>
</dbReference>
<evidence type="ECO:0000313" key="7">
    <source>
        <dbReference type="Proteomes" id="UP000199657"/>
    </source>
</evidence>
<gene>
    <name evidence="6" type="ORF">SAMN04488052_101942</name>
</gene>
<evidence type="ECO:0000256" key="2">
    <source>
        <dbReference type="ARBA" id="ARBA00022989"/>
    </source>
</evidence>
<dbReference type="PANTHER" id="PTHR23521">
    <property type="entry name" value="TRANSPORTER MFS SUPERFAMILY"/>
    <property type="match status" value="1"/>
</dbReference>
<dbReference type="OrthoDB" id="9810614at2"/>
<keyword evidence="1 4" id="KW-0812">Transmembrane</keyword>
<dbReference type="Pfam" id="PF07690">
    <property type="entry name" value="MFS_1"/>
    <property type="match status" value="1"/>
</dbReference>
<dbReference type="GO" id="GO:0022857">
    <property type="term" value="F:transmembrane transporter activity"/>
    <property type="evidence" value="ECO:0007669"/>
    <property type="project" value="InterPro"/>
</dbReference>
<feature type="transmembrane region" description="Helical" evidence="4">
    <location>
        <begin position="199"/>
        <end position="224"/>
    </location>
</feature>
<dbReference type="Gene3D" id="1.20.1250.20">
    <property type="entry name" value="MFS general substrate transporter like domains"/>
    <property type="match status" value="2"/>
</dbReference>
<feature type="transmembrane region" description="Helical" evidence="4">
    <location>
        <begin position="74"/>
        <end position="93"/>
    </location>
</feature>